<gene>
    <name evidence="1" type="primary">LOC114347356</name>
</gene>
<feature type="non-terminal residue" evidence="1">
    <location>
        <position position="131"/>
    </location>
</feature>
<name>A0A6P7GVU6_DIAVI</name>
<dbReference type="InParanoid" id="A0A6P7GVU6"/>
<organism evidence="1">
    <name type="scientific">Diabrotica virgifera virgifera</name>
    <name type="common">western corn rootworm</name>
    <dbReference type="NCBI Taxonomy" id="50390"/>
    <lineage>
        <taxon>Eukaryota</taxon>
        <taxon>Metazoa</taxon>
        <taxon>Ecdysozoa</taxon>
        <taxon>Arthropoda</taxon>
        <taxon>Hexapoda</taxon>
        <taxon>Insecta</taxon>
        <taxon>Pterygota</taxon>
        <taxon>Neoptera</taxon>
        <taxon>Endopterygota</taxon>
        <taxon>Coleoptera</taxon>
        <taxon>Polyphaga</taxon>
        <taxon>Cucujiformia</taxon>
        <taxon>Chrysomeloidea</taxon>
        <taxon>Chrysomelidae</taxon>
        <taxon>Galerucinae</taxon>
        <taxon>Diabroticina</taxon>
        <taxon>Diabroticites</taxon>
        <taxon>Diabrotica</taxon>
    </lineage>
</organism>
<protein>
    <submittedName>
        <fullName evidence="1">Uncharacterized protein LOC114347356</fullName>
    </submittedName>
</protein>
<reference evidence="1" key="1">
    <citation type="submission" date="2025-08" db="UniProtKB">
        <authorList>
            <consortium name="RefSeq"/>
        </authorList>
    </citation>
    <scope>IDENTIFICATION</scope>
    <source>
        <tissue evidence="1">Whole insect</tissue>
    </source>
</reference>
<accession>A0A6P7GVU6</accession>
<sequence>MMNLKSVFRYQVPFGHTHLPPKMEIYSTARFCHRYRKLQKHLLNPTAMLPPQTTIYHYYRQHQYCLHNLKKFAPSRNWKRALLTQVKTQCRARQRRVLCCYHHNRSSSKFPDQFYLCPVTTIRGMDFIRCY</sequence>
<dbReference type="AlphaFoldDB" id="A0A6P7GVU6"/>
<evidence type="ECO:0000313" key="1">
    <source>
        <dbReference type="RefSeq" id="XP_028153871.1"/>
    </source>
</evidence>
<dbReference type="RefSeq" id="XP_028153871.1">
    <property type="nucleotide sequence ID" value="XM_028298070.1"/>
</dbReference>
<proteinExistence type="predicted"/>